<dbReference type="InterPro" id="IPR057774">
    <property type="entry name" value="D8C_UMOD/GP2/OIT3-like"/>
</dbReference>
<dbReference type="EMBL" id="CALNXJ010000038">
    <property type="protein sequence ID" value="CAH3143565.1"/>
    <property type="molecule type" value="Genomic_DNA"/>
</dbReference>
<evidence type="ECO:0000256" key="1">
    <source>
        <dbReference type="ARBA" id="ARBA00022729"/>
    </source>
</evidence>
<evidence type="ECO:0000313" key="4">
    <source>
        <dbReference type="EMBL" id="CAH3143565.1"/>
    </source>
</evidence>
<comment type="caution">
    <text evidence="4">The sequence shown here is derived from an EMBL/GenBank/DDBJ whole genome shotgun (WGS) entry which is preliminary data.</text>
</comment>
<dbReference type="InterPro" id="IPR003609">
    <property type="entry name" value="Pan_app"/>
</dbReference>
<gene>
    <name evidence="4" type="ORF">PMEA_00020607</name>
</gene>
<sequence length="277" mass="31044">MFTEHATCTNSALFKTRENTRLNGHVVKQFQSPSFMSCNHWCLRNSWCTSTNFRELSEVNKKGICELNKHGYVDQNTNLDDEKGVTFSLLVKVHSHMLEYSDTFSFLAASECNQYKILNDSDRHNDFGRGDRKCDKNLTEDWYRFSAGAGTSIATQCIPGALSCGTDLPGWMDGAHPTVDEGVVSGKVCFSGFECKQYKFLNDSDRHSDFGRGDRKSDKNLTEDWYRFSAGAGTSIPTHCLPHHRCGTDMHGWMDGAHPTVDEGVVSRKLATTPISI</sequence>
<evidence type="ECO:0000256" key="2">
    <source>
        <dbReference type="ARBA" id="ARBA00023157"/>
    </source>
</evidence>
<keyword evidence="1" id="KW-0732">Signal</keyword>
<reference evidence="4 5" key="1">
    <citation type="submission" date="2022-05" db="EMBL/GenBank/DDBJ databases">
        <authorList>
            <consortium name="Genoscope - CEA"/>
            <person name="William W."/>
        </authorList>
    </citation>
    <scope>NUCLEOTIDE SEQUENCE [LARGE SCALE GENOMIC DNA]</scope>
</reference>
<name>A0AAU9XCP4_9CNID</name>
<proteinExistence type="predicted"/>
<protein>
    <recommendedName>
        <fullName evidence="3">Apple domain-containing protein</fullName>
    </recommendedName>
</protein>
<evidence type="ECO:0000313" key="5">
    <source>
        <dbReference type="Proteomes" id="UP001159428"/>
    </source>
</evidence>
<feature type="domain" description="Apple" evidence="3">
    <location>
        <begin position="8"/>
        <end position="91"/>
    </location>
</feature>
<dbReference type="Proteomes" id="UP001159428">
    <property type="component" value="Unassembled WGS sequence"/>
</dbReference>
<accession>A0AAU9XCP4</accession>
<dbReference type="AlphaFoldDB" id="A0AAU9XCP4"/>
<dbReference type="PROSITE" id="PS50948">
    <property type="entry name" value="PAN"/>
    <property type="match status" value="1"/>
</dbReference>
<organism evidence="4 5">
    <name type="scientific">Pocillopora meandrina</name>
    <dbReference type="NCBI Taxonomy" id="46732"/>
    <lineage>
        <taxon>Eukaryota</taxon>
        <taxon>Metazoa</taxon>
        <taxon>Cnidaria</taxon>
        <taxon>Anthozoa</taxon>
        <taxon>Hexacorallia</taxon>
        <taxon>Scleractinia</taxon>
        <taxon>Astrocoeniina</taxon>
        <taxon>Pocilloporidae</taxon>
        <taxon>Pocillopora</taxon>
    </lineage>
</organism>
<keyword evidence="2" id="KW-1015">Disulfide bond</keyword>
<evidence type="ECO:0000259" key="3">
    <source>
        <dbReference type="PROSITE" id="PS50948"/>
    </source>
</evidence>
<dbReference type="Pfam" id="PF23283">
    <property type="entry name" value="D8C_UMOD"/>
    <property type="match status" value="1"/>
</dbReference>
<dbReference type="PANTHER" id="PTHR36191:SF4">
    <property type="entry name" value="VWFD DOMAIN-CONTAINING PROTEIN"/>
    <property type="match status" value="1"/>
</dbReference>
<keyword evidence="5" id="KW-1185">Reference proteome</keyword>
<dbReference type="PANTHER" id="PTHR36191">
    <property type="entry name" value="ENDO/EXONUCLEASE/PHOSPHATASE DOMAIN-CONTAINING PROTEIN-RELATED"/>
    <property type="match status" value="1"/>
</dbReference>